<name>A0A9R0CYK5_SPOFR</name>
<accession>A0A9R0CYK5</accession>
<reference evidence="3" key="1">
    <citation type="submission" date="2025-08" db="UniProtKB">
        <authorList>
            <consortium name="RefSeq"/>
        </authorList>
    </citation>
    <scope>IDENTIFICATION</scope>
    <source>
        <tissue evidence="3">Whole larval tissue</tissue>
    </source>
</reference>
<organism evidence="2 3">
    <name type="scientific">Spodoptera frugiperda</name>
    <name type="common">Fall armyworm</name>
    <dbReference type="NCBI Taxonomy" id="7108"/>
    <lineage>
        <taxon>Eukaryota</taxon>
        <taxon>Metazoa</taxon>
        <taxon>Ecdysozoa</taxon>
        <taxon>Arthropoda</taxon>
        <taxon>Hexapoda</taxon>
        <taxon>Insecta</taxon>
        <taxon>Pterygota</taxon>
        <taxon>Neoptera</taxon>
        <taxon>Endopterygota</taxon>
        <taxon>Lepidoptera</taxon>
        <taxon>Glossata</taxon>
        <taxon>Ditrysia</taxon>
        <taxon>Noctuoidea</taxon>
        <taxon>Noctuidae</taxon>
        <taxon>Amphipyrinae</taxon>
        <taxon>Spodoptera</taxon>
    </lineage>
</organism>
<proteinExistence type="predicted"/>
<dbReference type="GeneID" id="118265170"/>
<dbReference type="AlphaFoldDB" id="A0A9R0CYK5"/>
<evidence type="ECO:0000313" key="2">
    <source>
        <dbReference type="Proteomes" id="UP000829999"/>
    </source>
</evidence>
<feature type="signal peptide" evidence="1">
    <location>
        <begin position="1"/>
        <end position="19"/>
    </location>
</feature>
<evidence type="ECO:0000256" key="1">
    <source>
        <dbReference type="SAM" id="SignalP"/>
    </source>
</evidence>
<dbReference type="RefSeq" id="XP_035433792.2">
    <property type="nucleotide sequence ID" value="XM_035577899.2"/>
</dbReference>
<dbReference type="Proteomes" id="UP000829999">
    <property type="component" value="Chromosome 25"/>
</dbReference>
<sequence length="233" mass="24777">METLMILLLVSPWLTLARSEDVVNNTEVIGNSSDPNKDMYVIHAMVYQVGIVTNKTDNETANMNSTGNQEAVTFFHTNGSEGLDLSQIPAPLLTNVTAQSMVGVAPVAGNQGNVTNQLPWSTLDQMTNMAPAPSSVAADPGSKTSSRSIRSIAITDADTPLNNFYRSLFKRDLGDKPVAVNTGSAVIPQAAGVQSIAIPSLLTLNNNMSDIPVPIPNTSVLHYSKINTLVTKP</sequence>
<evidence type="ECO:0000313" key="3">
    <source>
        <dbReference type="RefSeq" id="XP_035433792.2"/>
    </source>
</evidence>
<keyword evidence="1" id="KW-0732">Signal</keyword>
<keyword evidence="2" id="KW-1185">Reference proteome</keyword>
<protein>
    <submittedName>
        <fullName evidence="3">Uncharacterized protein LOC118265170</fullName>
    </submittedName>
</protein>
<gene>
    <name evidence="3" type="primary">LOC118265170</name>
</gene>
<feature type="chain" id="PRO_5040175184" evidence="1">
    <location>
        <begin position="20"/>
        <end position="233"/>
    </location>
</feature>